<evidence type="ECO:0000256" key="5">
    <source>
        <dbReference type="ARBA" id="ARBA00023136"/>
    </source>
</evidence>
<evidence type="ECO:0000256" key="6">
    <source>
        <dbReference type="SAM" id="Phobius"/>
    </source>
</evidence>
<protein>
    <submittedName>
        <fullName evidence="7">Unnamed protein product</fullName>
    </submittedName>
</protein>
<feature type="transmembrane region" description="Helical" evidence="6">
    <location>
        <begin position="122"/>
        <end position="140"/>
    </location>
</feature>
<dbReference type="Proteomes" id="UP001165063">
    <property type="component" value="Unassembled WGS sequence"/>
</dbReference>
<dbReference type="GO" id="GO:0016020">
    <property type="term" value="C:membrane"/>
    <property type="evidence" value="ECO:0007669"/>
    <property type="project" value="UniProtKB-SubCell"/>
</dbReference>
<sequence>MDSIITTSSASFDNYGYTPDIGGNTFFAVCWGLNLIVEIILNVKTKQLFLGVCFPFGCLLECIGFICRSASSHNTTSLGLFLMNLIGSVLGPVLLLAGIYTSFGIIVQLYNPIYSFVKPINYRRIFIVLDVLSFLVQFAGDGMASQLSSLDMNSTPGFQVLAIGRILQLVSMTIFIIFVLIFFVNLHKAHKNGSLKRETETYEYIRESMFFKLMLTSLLFAVFCIYIRTIYRVAALSGGYQNGVMIDEKMFFGLDAAMVLFASILISGFYPGVCFQQMTDSDDATKMKFPKATEVIYSSNQTIRSDTSKASKTTDFYELRKIYQV</sequence>
<keyword evidence="8" id="KW-1185">Reference proteome</keyword>
<keyword evidence="5 6" id="KW-0472">Membrane</keyword>
<dbReference type="Pfam" id="PF04479">
    <property type="entry name" value="RTA1"/>
    <property type="match status" value="1"/>
</dbReference>
<feature type="transmembrane region" description="Helical" evidence="6">
    <location>
        <begin position="86"/>
        <end position="110"/>
    </location>
</feature>
<evidence type="ECO:0000313" key="8">
    <source>
        <dbReference type="Proteomes" id="UP001165063"/>
    </source>
</evidence>
<evidence type="ECO:0000256" key="3">
    <source>
        <dbReference type="ARBA" id="ARBA00022692"/>
    </source>
</evidence>
<gene>
    <name evidence="7" type="ORF">Amon01_000418700</name>
</gene>
<dbReference type="EMBL" id="BSXU01001958">
    <property type="protein sequence ID" value="GMG32794.1"/>
    <property type="molecule type" value="Genomic_DNA"/>
</dbReference>
<comment type="caution">
    <text evidence="7">The sequence shown here is derived from an EMBL/GenBank/DDBJ whole genome shotgun (WGS) entry which is preliminary data.</text>
</comment>
<feature type="transmembrane region" description="Helical" evidence="6">
    <location>
        <begin position="160"/>
        <end position="186"/>
    </location>
</feature>
<evidence type="ECO:0000256" key="4">
    <source>
        <dbReference type="ARBA" id="ARBA00022989"/>
    </source>
</evidence>
<evidence type="ECO:0000256" key="2">
    <source>
        <dbReference type="ARBA" id="ARBA00009969"/>
    </source>
</evidence>
<dbReference type="PANTHER" id="PTHR31465:SF1">
    <property type="entry name" value="PROTEIN RTA1-RELATED"/>
    <property type="match status" value="1"/>
</dbReference>
<dbReference type="AlphaFoldDB" id="A0A9W7DK48"/>
<dbReference type="PANTHER" id="PTHR31465">
    <property type="entry name" value="PROTEIN RTA1-RELATED"/>
    <property type="match status" value="1"/>
</dbReference>
<dbReference type="InterPro" id="IPR007568">
    <property type="entry name" value="RTA1"/>
</dbReference>
<evidence type="ECO:0000256" key="1">
    <source>
        <dbReference type="ARBA" id="ARBA00004141"/>
    </source>
</evidence>
<accession>A0A9W7DK48</accession>
<feature type="transmembrane region" description="Helical" evidence="6">
    <location>
        <begin position="251"/>
        <end position="270"/>
    </location>
</feature>
<organism evidence="7 8">
    <name type="scientific">Ambrosiozyma monospora</name>
    <name type="common">Yeast</name>
    <name type="synonym">Endomycopsis monosporus</name>
    <dbReference type="NCBI Taxonomy" id="43982"/>
    <lineage>
        <taxon>Eukaryota</taxon>
        <taxon>Fungi</taxon>
        <taxon>Dikarya</taxon>
        <taxon>Ascomycota</taxon>
        <taxon>Saccharomycotina</taxon>
        <taxon>Pichiomycetes</taxon>
        <taxon>Pichiales</taxon>
        <taxon>Pichiaceae</taxon>
        <taxon>Ambrosiozyma</taxon>
    </lineage>
</organism>
<feature type="transmembrane region" description="Helical" evidence="6">
    <location>
        <begin position="48"/>
        <end position="66"/>
    </location>
</feature>
<keyword evidence="4 6" id="KW-1133">Transmembrane helix</keyword>
<dbReference type="OrthoDB" id="3358017at2759"/>
<feature type="transmembrane region" description="Helical" evidence="6">
    <location>
        <begin position="21"/>
        <end position="41"/>
    </location>
</feature>
<feature type="transmembrane region" description="Helical" evidence="6">
    <location>
        <begin position="210"/>
        <end position="231"/>
    </location>
</feature>
<keyword evidence="3 6" id="KW-0812">Transmembrane</keyword>
<reference evidence="7" key="1">
    <citation type="submission" date="2023-04" db="EMBL/GenBank/DDBJ databases">
        <title>Ambrosiozyma monospora NBRC 1965.</title>
        <authorList>
            <person name="Ichikawa N."/>
            <person name="Sato H."/>
            <person name="Tonouchi N."/>
        </authorList>
    </citation>
    <scope>NUCLEOTIDE SEQUENCE</scope>
    <source>
        <strain evidence="7">NBRC 1965</strain>
    </source>
</reference>
<evidence type="ECO:0000313" key="7">
    <source>
        <dbReference type="EMBL" id="GMG32794.1"/>
    </source>
</evidence>
<name>A0A9W7DK48_AMBMO</name>
<comment type="subcellular location">
    <subcellularLocation>
        <location evidence="1">Membrane</location>
        <topology evidence="1">Multi-pass membrane protein</topology>
    </subcellularLocation>
</comment>
<comment type="similarity">
    <text evidence="2">Belongs to the lipid-translocating exporter (LTE) (TC 9.A.26.1) family.</text>
</comment>
<proteinExistence type="inferred from homology"/>